<feature type="transmembrane region" description="Helical" evidence="8">
    <location>
        <begin position="134"/>
        <end position="151"/>
    </location>
</feature>
<evidence type="ECO:0000256" key="3">
    <source>
        <dbReference type="ARBA" id="ARBA00022448"/>
    </source>
</evidence>
<dbReference type="EMBL" id="CP006650">
    <property type="protein sequence ID" value="AGT10391.1"/>
    <property type="molecule type" value="Genomic_DNA"/>
</dbReference>
<dbReference type="GO" id="GO:0005886">
    <property type="term" value="C:plasma membrane"/>
    <property type="evidence" value="ECO:0007669"/>
    <property type="project" value="UniProtKB-SubCell"/>
</dbReference>
<dbReference type="PANTHER" id="PTHR30472">
    <property type="entry name" value="FERRIC ENTEROBACTIN TRANSPORT SYSTEM PERMEASE PROTEIN"/>
    <property type="match status" value="1"/>
</dbReference>
<protein>
    <submittedName>
        <fullName evidence="9">Ferric enterobactin transport system permease protein FepG</fullName>
    </submittedName>
</protein>
<dbReference type="STRING" id="1367847.JCM7686_3356"/>
<dbReference type="RefSeq" id="WP_020952027.1">
    <property type="nucleotide sequence ID" value="NC_022041.1"/>
</dbReference>
<evidence type="ECO:0000256" key="6">
    <source>
        <dbReference type="ARBA" id="ARBA00022989"/>
    </source>
</evidence>
<dbReference type="Gene3D" id="1.10.3470.10">
    <property type="entry name" value="ABC transporter involved in vitamin B12 uptake, BtuC"/>
    <property type="match status" value="1"/>
</dbReference>
<keyword evidence="5 8" id="KW-0812">Transmembrane</keyword>
<dbReference type="eggNOG" id="COG4779">
    <property type="taxonomic scope" value="Bacteria"/>
</dbReference>
<feature type="transmembrane region" description="Helical" evidence="8">
    <location>
        <begin position="215"/>
        <end position="235"/>
    </location>
</feature>
<dbReference type="OrthoDB" id="9811975at2"/>
<name>S5YYU4_PARAH</name>
<feature type="transmembrane region" description="Helical" evidence="8">
    <location>
        <begin position="329"/>
        <end position="350"/>
    </location>
</feature>
<dbReference type="GO" id="GO:0033214">
    <property type="term" value="P:siderophore-iron import into cell"/>
    <property type="evidence" value="ECO:0007669"/>
    <property type="project" value="TreeGrafter"/>
</dbReference>
<evidence type="ECO:0000256" key="5">
    <source>
        <dbReference type="ARBA" id="ARBA00022692"/>
    </source>
</evidence>
<evidence type="ECO:0000256" key="7">
    <source>
        <dbReference type="ARBA" id="ARBA00023136"/>
    </source>
</evidence>
<feature type="transmembrane region" description="Helical" evidence="8">
    <location>
        <begin position="78"/>
        <end position="96"/>
    </location>
</feature>
<sequence>MSAAPLRVLRLGPLSLLWRPRAVLVGLALCGAVLVLALLLLGTGTLKLSPPEVIAALTGHSEDATARRMVQRIRLPRLLTGALVGMALGMAGAVFQSISRNPLGSPDLIGFTTGAATGAIVQIILFNAGPFETALAAALSGIVVAALVLALSRRGRGRGRGGGRGDSGGSYLLVLVGIGIGAILSGVNSVLLVMGDLDQAAVAQQWLSGSLNTRSWAHVWPLALGLGLIAPVVIWHARRLSALEMGDDMARQLGIPAERLRMTMVLAAVGLTSLATAAAGPIAFIALAAPQLARRLTRAPEVPVILAALMGAALLMAADLLSQRLPLRLNLPIGLMTGFLGGLYLIFTLMRGRSR</sequence>
<evidence type="ECO:0000256" key="1">
    <source>
        <dbReference type="ARBA" id="ARBA00004651"/>
    </source>
</evidence>
<feature type="transmembrane region" description="Helical" evidence="8">
    <location>
        <begin position="108"/>
        <end position="128"/>
    </location>
</feature>
<dbReference type="PANTHER" id="PTHR30472:SF24">
    <property type="entry name" value="FERRIC ENTEROBACTIN TRANSPORT SYSTEM PERMEASE PROTEIN FEPG"/>
    <property type="match status" value="1"/>
</dbReference>
<feature type="transmembrane region" description="Helical" evidence="8">
    <location>
        <begin position="171"/>
        <end position="195"/>
    </location>
</feature>
<comment type="similarity">
    <text evidence="2">Belongs to the binding-protein-dependent transport system permease family. FecCD subfamily.</text>
</comment>
<dbReference type="PATRIC" id="fig|1367847.3.peg.3386"/>
<dbReference type="SUPFAM" id="SSF81345">
    <property type="entry name" value="ABC transporter involved in vitamin B12 uptake, BtuC"/>
    <property type="match status" value="1"/>
</dbReference>
<keyword evidence="4" id="KW-1003">Cell membrane</keyword>
<feature type="transmembrane region" description="Helical" evidence="8">
    <location>
        <begin position="265"/>
        <end position="290"/>
    </location>
</feature>
<comment type="subcellular location">
    <subcellularLocation>
        <location evidence="1">Cell membrane</location>
        <topology evidence="1">Multi-pass membrane protein</topology>
    </subcellularLocation>
</comment>
<evidence type="ECO:0000256" key="8">
    <source>
        <dbReference type="SAM" id="Phobius"/>
    </source>
</evidence>
<keyword evidence="10" id="KW-1185">Reference proteome</keyword>
<dbReference type="Pfam" id="PF01032">
    <property type="entry name" value="FecCD"/>
    <property type="match status" value="1"/>
</dbReference>
<feature type="transmembrane region" description="Helical" evidence="8">
    <location>
        <begin position="302"/>
        <end position="322"/>
    </location>
</feature>
<dbReference type="CDD" id="cd06550">
    <property type="entry name" value="TM_ABC_iron-siderophores_like"/>
    <property type="match status" value="1"/>
</dbReference>
<dbReference type="Proteomes" id="UP000015480">
    <property type="component" value="Chromosome"/>
</dbReference>
<keyword evidence="7 8" id="KW-0472">Membrane</keyword>
<dbReference type="HOGENOM" id="CLU_013016_1_1_5"/>
<proteinExistence type="inferred from homology"/>
<organism evidence="9 10">
    <name type="scientific">Paracoccus aminophilus JCM 7686</name>
    <dbReference type="NCBI Taxonomy" id="1367847"/>
    <lineage>
        <taxon>Bacteria</taxon>
        <taxon>Pseudomonadati</taxon>
        <taxon>Pseudomonadota</taxon>
        <taxon>Alphaproteobacteria</taxon>
        <taxon>Rhodobacterales</taxon>
        <taxon>Paracoccaceae</taxon>
        <taxon>Paracoccus</taxon>
    </lineage>
</organism>
<keyword evidence="6 8" id="KW-1133">Transmembrane helix</keyword>
<gene>
    <name evidence="9" type="ORF">JCM7686_3356</name>
</gene>
<keyword evidence="3" id="KW-0813">Transport</keyword>
<dbReference type="KEGG" id="pami:JCM7686_3356"/>
<feature type="transmembrane region" description="Helical" evidence="8">
    <location>
        <begin position="21"/>
        <end position="41"/>
    </location>
</feature>
<dbReference type="InterPro" id="IPR000522">
    <property type="entry name" value="ABC_transptr_permease_BtuC"/>
</dbReference>
<evidence type="ECO:0000256" key="4">
    <source>
        <dbReference type="ARBA" id="ARBA00022475"/>
    </source>
</evidence>
<dbReference type="AlphaFoldDB" id="S5YYU4"/>
<dbReference type="InterPro" id="IPR037294">
    <property type="entry name" value="ABC_BtuC-like"/>
</dbReference>
<evidence type="ECO:0000313" key="10">
    <source>
        <dbReference type="Proteomes" id="UP000015480"/>
    </source>
</evidence>
<dbReference type="GO" id="GO:0022857">
    <property type="term" value="F:transmembrane transporter activity"/>
    <property type="evidence" value="ECO:0007669"/>
    <property type="project" value="InterPro"/>
</dbReference>
<evidence type="ECO:0000256" key="2">
    <source>
        <dbReference type="ARBA" id="ARBA00007935"/>
    </source>
</evidence>
<evidence type="ECO:0000313" key="9">
    <source>
        <dbReference type="EMBL" id="AGT10391.1"/>
    </source>
</evidence>
<reference evidence="9 10" key="1">
    <citation type="journal article" date="2014" name="BMC Genomics">
        <title>Architecture and functions of a multipartite genome of the methylotrophic bacterium Paracoccus aminophilus JCM 7686, containing primary and secondary chromids.</title>
        <authorList>
            <person name="Dziewit L."/>
            <person name="Czarnecki J."/>
            <person name="Wibberg D."/>
            <person name="Radlinska M."/>
            <person name="Mrozek P."/>
            <person name="Szymczak M."/>
            <person name="Schluter A."/>
            <person name="Puhler A."/>
            <person name="Bartosik D."/>
        </authorList>
    </citation>
    <scope>NUCLEOTIDE SEQUENCE [LARGE SCALE GENOMIC DNA]</scope>
    <source>
        <strain evidence="9">JCM 7686</strain>
    </source>
</reference>
<accession>S5YYU4</accession>